<evidence type="ECO:0000313" key="1">
    <source>
        <dbReference type="EMBL" id="KAA1194861.1"/>
    </source>
</evidence>
<dbReference type="AlphaFoldDB" id="A0A5B0X916"/>
<dbReference type="Proteomes" id="UP000322184">
    <property type="component" value="Unassembled WGS sequence"/>
</dbReference>
<accession>A0A5B0X916</accession>
<gene>
    <name evidence="1" type="ORF">F0L16_04075</name>
</gene>
<name>A0A5B0X916_9GAMM</name>
<proteinExistence type="predicted"/>
<sequence length="72" mass="7941">MTRLARVMRYFIAPPDKILMRITRTSAHGTTASDGKIIVDENGNLSLNLNNKEAQEAFLANVKVISGGLIKR</sequence>
<dbReference type="EMBL" id="VTUW01000005">
    <property type="protein sequence ID" value="KAA1194861.1"/>
    <property type="molecule type" value="Genomic_DNA"/>
</dbReference>
<evidence type="ECO:0000313" key="2">
    <source>
        <dbReference type="Proteomes" id="UP000322184"/>
    </source>
</evidence>
<organism evidence="1 2">
    <name type="scientific">Photorhabdus heterorhabditis</name>
    <dbReference type="NCBI Taxonomy" id="880156"/>
    <lineage>
        <taxon>Bacteria</taxon>
        <taxon>Pseudomonadati</taxon>
        <taxon>Pseudomonadota</taxon>
        <taxon>Gammaproteobacteria</taxon>
        <taxon>Enterobacterales</taxon>
        <taxon>Morganellaceae</taxon>
        <taxon>Photorhabdus</taxon>
    </lineage>
</organism>
<protein>
    <submittedName>
        <fullName evidence="1">Uncharacterized protein</fullName>
    </submittedName>
</protein>
<reference evidence="1 2" key="1">
    <citation type="submission" date="2019-09" db="EMBL/GenBank/DDBJ databases">
        <title>Whole genome sequence of Photorhabdus heterorhabditis strain ETL (Enterobacteriales: Enterobacteriaceae) a bacterial symbiont of Heterorhabditis zealandica strain ETL (Rhabditida: Heterorhabditidae).</title>
        <authorList>
            <person name="Lulamba T.E."/>
            <person name="Serepa-Dlamini M.H."/>
        </authorList>
    </citation>
    <scope>NUCLEOTIDE SEQUENCE [LARGE SCALE GENOMIC DNA]</scope>
    <source>
        <strain evidence="1 2">ETL</strain>
    </source>
</reference>
<comment type="caution">
    <text evidence="1">The sequence shown here is derived from an EMBL/GenBank/DDBJ whole genome shotgun (WGS) entry which is preliminary data.</text>
</comment>
<dbReference type="RefSeq" id="WP_149616213.1">
    <property type="nucleotide sequence ID" value="NZ_CAWPFF010000092.1"/>
</dbReference>